<dbReference type="EMBL" id="GBRH01247294">
    <property type="protein sequence ID" value="JAD50601.1"/>
    <property type="molecule type" value="Transcribed_RNA"/>
</dbReference>
<reference evidence="1" key="1">
    <citation type="submission" date="2014-09" db="EMBL/GenBank/DDBJ databases">
        <authorList>
            <person name="Magalhaes I.L.F."/>
            <person name="Oliveira U."/>
            <person name="Santos F.R."/>
            <person name="Vidigal T.H.D.A."/>
            <person name="Brescovit A.D."/>
            <person name="Santos A.J."/>
        </authorList>
    </citation>
    <scope>NUCLEOTIDE SEQUENCE</scope>
    <source>
        <tissue evidence="1">Shoot tissue taken approximately 20 cm above the soil surface</tissue>
    </source>
</reference>
<proteinExistence type="predicted"/>
<name>A0A0A9AHK9_ARUDO</name>
<dbReference type="AlphaFoldDB" id="A0A0A9AHK9"/>
<protein>
    <submittedName>
        <fullName evidence="1">Uncharacterized protein</fullName>
    </submittedName>
</protein>
<sequence>MLMFTLHTMHQLYMIIYLNYILH</sequence>
<evidence type="ECO:0000313" key="1">
    <source>
        <dbReference type="EMBL" id="JAD50601.1"/>
    </source>
</evidence>
<organism evidence="1">
    <name type="scientific">Arundo donax</name>
    <name type="common">Giant reed</name>
    <name type="synonym">Donax arundinaceus</name>
    <dbReference type="NCBI Taxonomy" id="35708"/>
    <lineage>
        <taxon>Eukaryota</taxon>
        <taxon>Viridiplantae</taxon>
        <taxon>Streptophyta</taxon>
        <taxon>Embryophyta</taxon>
        <taxon>Tracheophyta</taxon>
        <taxon>Spermatophyta</taxon>
        <taxon>Magnoliopsida</taxon>
        <taxon>Liliopsida</taxon>
        <taxon>Poales</taxon>
        <taxon>Poaceae</taxon>
        <taxon>PACMAD clade</taxon>
        <taxon>Arundinoideae</taxon>
        <taxon>Arundineae</taxon>
        <taxon>Arundo</taxon>
    </lineage>
</organism>
<reference evidence="1" key="2">
    <citation type="journal article" date="2015" name="Data Brief">
        <title>Shoot transcriptome of the giant reed, Arundo donax.</title>
        <authorList>
            <person name="Barrero R.A."/>
            <person name="Guerrero F.D."/>
            <person name="Moolhuijzen P."/>
            <person name="Goolsby J.A."/>
            <person name="Tidwell J."/>
            <person name="Bellgard S.E."/>
            <person name="Bellgard M.I."/>
        </authorList>
    </citation>
    <scope>NUCLEOTIDE SEQUENCE</scope>
    <source>
        <tissue evidence="1">Shoot tissue taken approximately 20 cm above the soil surface</tissue>
    </source>
</reference>
<accession>A0A0A9AHK9</accession>